<proteinExistence type="predicted"/>
<dbReference type="Proteomes" id="UP000292685">
    <property type="component" value="Unassembled WGS sequence"/>
</dbReference>
<dbReference type="Gene3D" id="3.30.2130.10">
    <property type="entry name" value="VC0802-like"/>
    <property type="match status" value="1"/>
</dbReference>
<reference evidence="1 2" key="1">
    <citation type="submission" date="2019-02" db="EMBL/GenBank/DDBJ databases">
        <title>Sequencing the genomes of 1000 actinobacteria strains.</title>
        <authorList>
            <person name="Klenk H.-P."/>
        </authorList>
    </citation>
    <scope>NUCLEOTIDE SEQUENCE [LARGE SCALE GENOMIC DNA]</scope>
    <source>
        <strain evidence="1 2">DSM 17364</strain>
    </source>
</reference>
<accession>A0A4Q8ABP0</accession>
<gene>
    <name evidence="1" type="ORF">EV380_0518</name>
</gene>
<keyword evidence="2" id="KW-1185">Reference proteome</keyword>
<evidence type="ECO:0008006" key="3">
    <source>
        <dbReference type="Google" id="ProtNLM"/>
    </source>
</evidence>
<sequence length="119" mass="12400">MKDICIRDIRTAHDLARISSILGAAGVGLEGGGMWEGVARYLVHDGSAARAALLAAGIAHVDVNNVLLLELDVDEPGALGRLMAELAADGADLVAQYSDHENRKVLVMRDSSPSIAAPS</sequence>
<dbReference type="OrthoDB" id="1438443at2"/>
<evidence type="ECO:0000313" key="2">
    <source>
        <dbReference type="Proteomes" id="UP000292685"/>
    </source>
</evidence>
<evidence type="ECO:0000313" key="1">
    <source>
        <dbReference type="EMBL" id="RZU60963.1"/>
    </source>
</evidence>
<dbReference type="AlphaFoldDB" id="A0A4Q8ABP0"/>
<dbReference type="EMBL" id="SHLA01000001">
    <property type="protein sequence ID" value="RZU60963.1"/>
    <property type="molecule type" value="Genomic_DNA"/>
</dbReference>
<name>A0A4Q8ABP0_9MICC</name>
<comment type="caution">
    <text evidence="1">The sequence shown here is derived from an EMBL/GenBank/DDBJ whole genome shotgun (WGS) entry which is preliminary data.</text>
</comment>
<protein>
    <recommendedName>
        <fullName evidence="3">ACT domain-containing protein</fullName>
    </recommendedName>
</protein>
<organism evidence="1 2">
    <name type="scientific">Zhihengliuella halotolerans</name>
    <dbReference type="NCBI Taxonomy" id="370736"/>
    <lineage>
        <taxon>Bacteria</taxon>
        <taxon>Bacillati</taxon>
        <taxon>Actinomycetota</taxon>
        <taxon>Actinomycetes</taxon>
        <taxon>Micrococcales</taxon>
        <taxon>Micrococcaceae</taxon>
        <taxon>Zhihengliuella</taxon>
    </lineage>
</organism>
<dbReference type="RefSeq" id="WP_130449142.1">
    <property type="nucleotide sequence ID" value="NZ_SHLA01000001.1"/>
</dbReference>